<dbReference type="InterPro" id="IPR032809">
    <property type="entry name" value="Put_HupE_UreJ"/>
</dbReference>
<dbReference type="Proteomes" id="UP000403266">
    <property type="component" value="Unassembled WGS sequence"/>
</dbReference>
<keyword evidence="1" id="KW-0812">Transmembrane</keyword>
<dbReference type="Pfam" id="PF13795">
    <property type="entry name" value="HupE_UreJ_2"/>
    <property type="match status" value="1"/>
</dbReference>
<evidence type="ECO:0000256" key="1">
    <source>
        <dbReference type="SAM" id="Phobius"/>
    </source>
</evidence>
<protein>
    <submittedName>
        <fullName evidence="2">HupE/UreJ family protein</fullName>
    </submittedName>
</protein>
<organism evidence="2 3">
    <name type="scientific">Microvirga tunisiensis</name>
    <dbReference type="NCBI Taxonomy" id="2108360"/>
    <lineage>
        <taxon>Bacteria</taxon>
        <taxon>Pseudomonadati</taxon>
        <taxon>Pseudomonadota</taxon>
        <taxon>Alphaproteobacteria</taxon>
        <taxon>Hyphomicrobiales</taxon>
        <taxon>Methylobacteriaceae</taxon>
        <taxon>Microvirga</taxon>
    </lineage>
</organism>
<evidence type="ECO:0000313" key="2">
    <source>
        <dbReference type="EMBL" id="MPR27258.1"/>
    </source>
</evidence>
<comment type="caution">
    <text evidence="2">The sequence shown here is derived from an EMBL/GenBank/DDBJ whole genome shotgun (WGS) entry which is preliminary data.</text>
</comment>
<dbReference type="OrthoDB" id="9808870at2"/>
<gene>
    <name evidence="2" type="ORF">FS320_19120</name>
</gene>
<keyword evidence="3" id="KW-1185">Reference proteome</keyword>
<keyword evidence="1" id="KW-1133">Transmembrane helix</keyword>
<dbReference type="AlphaFoldDB" id="A0A5N7MK93"/>
<feature type="transmembrane region" description="Helical" evidence="1">
    <location>
        <begin position="259"/>
        <end position="280"/>
    </location>
</feature>
<accession>A0A5N7MK93</accession>
<feature type="transmembrane region" description="Helical" evidence="1">
    <location>
        <begin position="356"/>
        <end position="377"/>
    </location>
</feature>
<keyword evidence="1" id="KW-0472">Membrane</keyword>
<feature type="transmembrane region" description="Helical" evidence="1">
    <location>
        <begin position="21"/>
        <end position="39"/>
    </location>
</feature>
<dbReference type="EMBL" id="VOSK01000079">
    <property type="protein sequence ID" value="MPR27258.1"/>
    <property type="molecule type" value="Genomic_DNA"/>
</dbReference>
<feature type="transmembrane region" description="Helical" evidence="1">
    <location>
        <begin position="233"/>
        <end position="252"/>
    </location>
</feature>
<feature type="transmembrane region" description="Helical" evidence="1">
    <location>
        <begin position="318"/>
        <end position="336"/>
    </location>
</feature>
<feature type="transmembrane region" description="Helical" evidence="1">
    <location>
        <begin position="286"/>
        <end position="306"/>
    </location>
</feature>
<reference evidence="2 3" key="1">
    <citation type="journal article" date="2019" name="Syst. Appl. Microbiol.">
        <title>Microvirga tunisiensis sp. nov., a root nodule symbiotic bacterium isolated from Lupinus micranthus and L. luteus grown in Northern Tunisia.</title>
        <authorList>
            <person name="Msaddak A."/>
            <person name="Rejili M."/>
            <person name="Duran D."/>
            <person name="Mars M."/>
            <person name="Palacios J.M."/>
            <person name="Ruiz-Argueso T."/>
            <person name="Rey L."/>
            <person name="Imperial J."/>
        </authorList>
    </citation>
    <scope>NUCLEOTIDE SEQUENCE [LARGE SCALE GENOMIC DNA]</scope>
    <source>
        <strain evidence="2 3">Lmie10</strain>
    </source>
</reference>
<feature type="transmembrane region" description="Helical" evidence="1">
    <location>
        <begin position="384"/>
        <end position="402"/>
    </location>
</feature>
<sequence length="466" mass="51251">MLKCSQAGLCCREPSRIMAPLRIVFAFIIAAALLIGWPMRTSAHEVPNEVTVLAFLKSEGKTLTFLVRAPMESLRDVDVPLKPNGFLDLSRIDVSLQHAAQIWIRDFVEVYENGALLGKPQLVGARVSLASDRSFASYDQALAHIQSSPLPADTEIYWKQGLLDVAYEYTIQSDQSDFAIRPGLTRLGLQVNIMMRFLAPDSPERVFDVHADVGIVHLDPSWLQAFLLFAEDGFRHILGGIDHLLFLLALVIPFRRFRPLAVVVTAFTIAHSITLIASAYGLAPNALWFTPLIETLVAISILYMALENIVGPSTERRWFVAFAFGLVHGFAFSFLLSERLQFAGSHLITSLLAFNVGVEVGQLVVLAVAVPALGLLFKYVVPERIGTIILSALVAHTAWHWMTERGAELAQHPWPVIDAAALSTVLWWAMAAVAVGAMLWLFSGLVRGWQLPRGGEGDRAAPPQAS</sequence>
<proteinExistence type="predicted"/>
<feature type="transmembrane region" description="Helical" evidence="1">
    <location>
        <begin position="422"/>
        <end position="443"/>
    </location>
</feature>
<evidence type="ECO:0000313" key="3">
    <source>
        <dbReference type="Proteomes" id="UP000403266"/>
    </source>
</evidence>
<name>A0A5N7MK93_9HYPH</name>